<feature type="transmembrane region" description="Helical" evidence="8">
    <location>
        <begin position="218"/>
        <end position="239"/>
    </location>
</feature>
<evidence type="ECO:0000256" key="7">
    <source>
        <dbReference type="SAM" id="MobiDB-lite"/>
    </source>
</evidence>
<dbReference type="OrthoDB" id="9806302at2"/>
<dbReference type="eggNOG" id="COG0534">
    <property type="taxonomic scope" value="Bacteria"/>
</dbReference>
<comment type="subcellular location">
    <subcellularLocation>
        <location evidence="1">Cell membrane</location>
        <topology evidence="1">Multi-pass membrane protein</topology>
    </subcellularLocation>
</comment>
<feature type="transmembrane region" description="Helical" evidence="8">
    <location>
        <begin position="114"/>
        <end position="137"/>
    </location>
</feature>
<evidence type="ECO:0000256" key="1">
    <source>
        <dbReference type="ARBA" id="ARBA00004651"/>
    </source>
</evidence>
<evidence type="ECO:0000256" key="5">
    <source>
        <dbReference type="ARBA" id="ARBA00022989"/>
    </source>
</evidence>
<dbReference type="PANTHER" id="PTHR43549">
    <property type="entry name" value="MULTIDRUG RESISTANCE PROTEIN YPNP-RELATED"/>
    <property type="match status" value="1"/>
</dbReference>
<feature type="transmembrane region" description="Helical" evidence="8">
    <location>
        <begin position="412"/>
        <end position="429"/>
    </location>
</feature>
<dbReference type="HOGENOM" id="CLU_012893_0_1_5"/>
<feature type="region of interest" description="Disordered" evidence="7">
    <location>
        <begin position="1"/>
        <end position="26"/>
    </location>
</feature>
<organism evidence="9 10">
    <name type="scientific">Micavibrio aeruginosavorus (strain ARL-13)</name>
    <dbReference type="NCBI Taxonomy" id="856793"/>
    <lineage>
        <taxon>Bacteria</taxon>
        <taxon>Pseudomonadati</taxon>
        <taxon>Bdellovibrionota</taxon>
        <taxon>Bdellovibrionia</taxon>
        <taxon>Bdellovibrionales</taxon>
        <taxon>Pseudobdellovibrionaceae</taxon>
        <taxon>Micavibrio</taxon>
    </lineage>
</organism>
<feature type="transmembrane region" description="Helical" evidence="8">
    <location>
        <begin position="435"/>
        <end position="455"/>
    </location>
</feature>
<dbReference type="STRING" id="856793.MICA_91"/>
<evidence type="ECO:0000313" key="10">
    <source>
        <dbReference type="Proteomes" id="UP000009286"/>
    </source>
</evidence>
<dbReference type="InterPro" id="IPR052031">
    <property type="entry name" value="Membrane_Transporter-Flippase"/>
</dbReference>
<feature type="transmembrane region" description="Helical" evidence="8">
    <location>
        <begin position="45"/>
        <end position="65"/>
    </location>
</feature>
<keyword evidence="10" id="KW-1185">Reference proteome</keyword>
<protein>
    <submittedName>
        <fullName evidence="9">MATE efflux family protein</fullName>
    </submittedName>
</protein>
<dbReference type="InterPro" id="IPR048279">
    <property type="entry name" value="MdtK-like"/>
</dbReference>
<feature type="transmembrane region" description="Helical" evidence="8">
    <location>
        <begin position="157"/>
        <end position="178"/>
    </location>
</feature>
<keyword evidence="4 8" id="KW-0812">Transmembrane</keyword>
<reference evidence="9 10" key="1">
    <citation type="journal article" date="2011" name="BMC Genomics">
        <title>Genomic insights into an obligate epibiotic bacterial predator: Micavibrio aeruginosavorus ARL-13.</title>
        <authorList>
            <person name="Wang Z."/>
            <person name="Kadouri D."/>
            <person name="Wu M."/>
        </authorList>
    </citation>
    <scope>NUCLEOTIDE SEQUENCE [LARGE SCALE GENOMIC DNA]</scope>
    <source>
        <strain evidence="9 10">ARL-13</strain>
    </source>
</reference>
<feature type="transmembrane region" description="Helical" evidence="8">
    <location>
        <begin position="307"/>
        <end position="325"/>
    </location>
</feature>
<dbReference type="RefSeq" id="WP_014101661.1">
    <property type="nucleotide sequence ID" value="NC_016026.1"/>
</dbReference>
<evidence type="ECO:0000256" key="8">
    <source>
        <dbReference type="SAM" id="Phobius"/>
    </source>
</evidence>
<dbReference type="GO" id="GO:0005886">
    <property type="term" value="C:plasma membrane"/>
    <property type="evidence" value="ECO:0007669"/>
    <property type="project" value="UniProtKB-SubCell"/>
</dbReference>
<keyword evidence="2" id="KW-0813">Transport</keyword>
<evidence type="ECO:0000256" key="2">
    <source>
        <dbReference type="ARBA" id="ARBA00022448"/>
    </source>
</evidence>
<feature type="transmembrane region" description="Helical" evidence="8">
    <location>
        <begin position="190"/>
        <end position="212"/>
    </location>
</feature>
<dbReference type="Pfam" id="PF01554">
    <property type="entry name" value="MatE"/>
    <property type="match status" value="2"/>
</dbReference>
<evidence type="ECO:0000313" key="9">
    <source>
        <dbReference type="EMBL" id="AEP08438.1"/>
    </source>
</evidence>
<evidence type="ECO:0000256" key="4">
    <source>
        <dbReference type="ARBA" id="ARBA00022692"/>
    </source>
</evidence>
<dbReference type="PIRSF" id="PIRSF006603">
    <property type="entry name" value="DinF"/>
    <property type="match status" value="1"/>
</dbReference>
<dbReference type="Proteomes" id="UP000009286">
    <property type="component" value="Chromosome"/>
</dbReference>
<dbReference type="GO" id="GO:0015297">
    <property type="term" value="F:antiporter activity"/>
    <property type="evidence" value="ECO:0007669"/>
    <property type="project" value="InterPro"/>
</dbReference>
<accession>G2KMQ1</accession>
<keyword evidence="6 8" id="KW-0472">Membrane</keyword>
<feature type="transmembrane region" description="Helical" evidence="8">
    <location>
        <begin position="71"/>
        <end position="93"/>
    </location>
</feature>
<dbReference type="NCBIfam" id="TIGR00797">
    <property type="entry name" value="matE"/>
    <property type="match status" value="1"/>
</dbReference>
<dbReference type="AlphaFoldDB" id="G2KMQ1"/>
<feature type="transmembrane region" description="Helical" evidence="8">
    <location>
        <begin position="263"/>
        <end position="287"/>
    </location>
</feature>
<dbReference type="PANTHER" id="PTHR43549:SF3">
    <property type="entry name" value="MULTIDRUG RESISTANCE PROTEIN YPNP-RELATED"/>
    <property type="match status" value="1"/>
</dbReference>
<gene>
    <name evidence="9" type="ordered locus">MICA_91</name>
</gene>
<dbReference type="InterPro" id="IPR002528">
    <property type="entry name" value="MATE_fam"/>
</dbReference>
<proteinExistence type="predicted"/>
<feature type="compositionally biased region" description="Low complexity" evidence="7">
    <location>
        <begin position="8"/>
        <end position="18"/>
    </location>
</feature>
<name>G2KMQ1_MICAA</name>
<sequence length="473" mass="50483">MRSETDTTDNTASSATANPLHGRGRHGDLTSGPVQAHLVRLSVPMIWGILAIVASQLVNTFYISMISPAHLAAISFTFPVTMTVLSLIIGLGIGMSSVVSRAIGEGNHDTVVRLSSHGLILAVIAGVIMALVGHAIMEPLFRAMGATDDMMPMVLDYMGLWFAGIVFITVPMVGNSAIRATGDTLTPALIMMGTTAFLVILDPLLIFGLFGLPRMEMHGAALATIISYGVSMLVALWILKYKKRIIFQDGLHLDQFGDSARRLLFIALPAGITSTIQPMTSGVLTAILAQSGTHAVAAFGVATRVEAFAFIVIMALATGMSPILGQNWGARRFDRVHETLRLAIRFCVLWSVAVAAILMIGAYPLAGLFSTDAETVRMTALYFLIVPFSYAAGNLVPGWSSAFNAIGLPQRSAAMIGVKMIIVQIPLAFIGNHFFGVIGVFASIAIANIGTGLYYHWRNKQHMTTAELAHSPA</sequence>
<dbReference type="GO" id="GO:0042910">
    <property type="term" value="F:xenobiotic transmembrane transporter activity"/>
    <property type="evidence" value="ECO:0007669"/>
    <property type="project" value="InterPro"/>
</dbReference>
<feature type="transmembrane region" description="Helical" evidence="8">
    <location>
        <begin position="381"/>
        <end position="400"/>
    </location>
</feature>
<evidence type="ECO:0000256" key="3">
    <source>
        <dbReference type="ARBA" id="ARBA00022475"/>
    </source>
</evidence>
<evidence type="ECO:0000256" key="6">
    <source>
        <dbReference type="ARBA" id="ARBA00023136"/>
    </source>
</evidence>
<keyword evidence="3" id="KW-1003">Cell membrane</keyword>
<dbReference type="KEGG" id="mai:MICA_91"/>
<feature type="transmembrane region" description="Helical" evidence="8">
    <location>
        <begin position="346"/>
        <end position="369"/>
    </location>
</feature>
<dbReference type="EMBL" id="CP002382">
    <property type="protein sequence ID" value="AEP08438.1"/>
    <property type="molecule type" value="Genomic_DNA"/>
</dbReference>
<keyword evidence="5 8" id="KW-1133">Transmembrane helix</keyword>